<dbReference type="Proteomes" id="UP000198651">
    <property type="component" value="Chromosome I"/>
</dbReference>
<reference evidence="4" key="1">
    <citation type="submission" date="2015-11" db="EMBL/GenBank/DDBJ databases">
        <authorList>
            <person name="Seth-Smith H.M.B."/>
        </authorList>
    </citation>
    <scope>NUCLEOTIDE SEQUENCE [LARGE SCALE GENOMIC DNA]</scope>
    <source>
        <strain evidence="4">2013Ark11</strain>
    </source>
</reference>
<accession>A0A0S4M5M5</accession>
<dbReference type="OrthoDB" id="10020843at2"/>
<name>A0A0S4M5M5_9BURK</name>
<dbReference type="AlphaFoldDB" id="A0A0S4M5M5"/>
<evidence type="ECO:0000256" key="2">
    <source>
        <dbReference type="SAM" id="Phobius"/>
    </source>
</evidence>
<protein>
    <submittedName>
        <fullName evidence="3">Putative membrane protein</fullName>
    </submittedName>
</protein>
<feature type="coiled-coil region" evidence="1">
    <location>
        <begin position="236"/>
        <end position="286"/>
    </location>
</feature>
<feature type="transmembrane region" description="Helical" evidence="2">
    <location>
        <begin position="95"/>
        <end position="118"/>
    </location>
</feature>
<keyword evidence="2" id="KW-1133">Transmembrane helix</keyword>
<organism evidence="3 4">
    <name type="scientific">Candidatus Ichthyocystis hellenicum</name>
    <dbReference type="NCBI Taxonomy" id="1561003"/>
    <lineage>
        <taxon>Bacteria</taxon>
        <taxon>Pseudomonadati</taxon>
        <taxon>Pseudomonadota</taxon>
        <taxon>Betaproteobacteria</taxon>
        <taxon>Burkholderiales</taxon>
        <taxon>Candidatus Ichthyocystis</taxon>
    </lineage>
</organism>
<keyword evidence="4" id="KW-1185">Reference proteome</keyword>
<dbReference type="EMBL" id="LN906597">
    <property type="protein sequence ID" value="CUT17549.1"/>
    <property type="molecule type" value="Genomic_DNA"/>
</dbReference>
<keyword evidence="1" id="KW-0175">Coiled coil</keyword>
<evidence type="ECO:0000256" key="1">
    <source>
        <dbReference type="SAM" id="Coils"/>
    </source>
</evidence>
<keyword evidence="2" id="KW-0472">Membrane</keyword>
<gene>
    <name evidence="3" type="ORF">Ark11_0714</name>
</gene>
<feature type="transmembrane region" description="Helical" evidence="2">
    <location>
        <begin position="138"/>
        <end position="159"/>
    </location>
</feature>
<evidence type="ECO:0000313" key="4">
    <source>
        <dbReference type="Proteomes" id="UP000198651"/>
    </source>
</evidence>
<sequence>MQGCSNSNGVLFAEGKCNCTTCSVYFVEECTIGRIDEVHERCSSLFTDTNSTDNYESILKLSNTSDLKEIERDMDLELLDNKIILNNPISFPVKFMLVLAFFLVILLIVFIIFSILSYNGLIHIPGIDSESLINITKWIGVGLCMSSLSYLVLVLGYAIGCSSSGDGNKFVIDACRSRLKDSAAVQKKIDTDLAASFNALQSCEDNLRLASGISDVLMDQRLSNLERECSCITNWVEDLKSRIESVNVEIEDLENAEKNNSGSEGLDNIAEQNKELTNKNDLLRIKYYYLLQI</sequence>
<proteinExistence type="predicted"/>
<evidence type="ECO:0000313" key="3">
    <source>
        <dbReference type="EMBL" id="CUT17549.1"/>
    </source>
</evidence>
<dbReference type="RefSeq" id="WP_092490473.1">
    <property type="nucleotide sequence ID" value="NZ_LN906597.1"/>
</dbReference>
<keyword evidence="2" id="KW-0812">Transmembrane</keyword>